<evidence type="ECO:0000313" key="7">
    <source>
        <dbReference type="Proteomes" id="UP000694559"/>
    </source>
</evidence>
<evidence type="ECO:0000256" key="1">
    <source>
        <dbReference type="ARBA" id="ARBA00004613"/>
    </source>
</evidence>
<dbReference type="InterPro" id="IPR029058">
    <property type="entry name" value="AB_hydrolase_fold"/>
</dbReference>
<dbReference type="GeneTree" id="ENSGT00940000159300"/>
<comment type="subcellular location">
    <subcellularLocation>
        <location evidence="1">Secreted</location>
    </subcellularLocation>
</comment>
<dbReference type="OMA" id="CSFWREL"/>
<evidence type="ECO:0000259" key="5">
    <source>
        <dbReference type="Pfam" id="PF00135"/>
    </source>
</evidence>
<dbReference type="Gene3D" id="3.40.50.1820">
    <property type="entry name" value="alpha/beta hydrolase"/>
    <property type="match status" value="1"/>
</dbReference>
<dbReference type="GO" id="GO:0005615">
    <property type="term" value="C:extracellular space"/>
    <property type="evidence" value="ECO:0007669"/>
    <property type="project" value="TreeGrafter"/>
</dbReference>
<keyword evidence="2" id="KW-0964">Secreted</keyword>
<keyword evidence="3" id="KW-0732">Signal</keyword>
<protein>
    <recommendedName>
        <fullName evidence="5">Carboxylesterase type B domain-containing protein</fullName>
    </recommendedName>
</protein>
<accession>A0A8C6YFV8</accession>
<dbReference type="InterPro" id="IPR052001">
    <property type="entry name" value="MHC-II_Gamma/Thyroglobulin"/>
</dbReference>
<dbReference type="PANTHER" id="PTHR14093">
    <property type="entry name" value="HLA CLASS II GAMMA CHAIN"/>
    <property type="match status" value="1"/>
</dbReference>
<reference evidence="6" key="2">
    <citation type="submission" date="2025-09" db="UniProtKB">
        <authorList>
            <consortium name="Ensembl"/>
        </authorList>
    </citation>
    <scope>IDENTIFICATION</scope>
</reference>
<dbReference type="AlphaFoldDB" id="A0A8C6YFV8"/>
<evidence type="ECO:0000256" key="3">
    <source>
        <dbReference type="ARBA" id="ARBA00022729"/>
    </source>
</evidence>
<dbReference type="OrthoDB" id="9046372at2759"/>
<evidence type="ECO:0000256" key="4">
    <source>
        <dbReference type="ARBA" id="ARBA00023180"/>
    </source>
</evidence>
<dbReference type="GO" id="GO:0006590">
    <property type="term" value="P:thyroid hormone generation"/>
    <property type="evidence" value="ECO:0007669"/>
    <property type="project" value="TreeGrafter"/>
</dbReference>
<dbReference type="Pfam" id="PF00135">
    <property type="entry name" value="COesterase"/>
    <property type="match status" value="1"/>
</dbReference>
<proteinExistence type="predicted"/>
<dbReference type="Proteomes" id="UP000694559">
    <property type="component" value="Unplaced"/>
</dbReference>
<keyword evidence="4" id="KW-0325">Glycoprotein</keyword>
<feature type="domain" description="Carboxylesterase type B" evidence="5">
    <location>
        <begin position="23"/>
        <end position="325"/>
    </location>
</feature>
<keyword evidence="7" id="KW-1185">Reference proteome</keyword>
<organism evidence="6 7">
    <name type="scientific">Naja naja</name>
    <name type="common">Indian cobra</name>
    <dbReference type="NCBI Taxonomy" id="35670"/>
    <lineage>
        <taxon>Eukaryota</taxon>
        <taxon>Metazoa</taxon>
        <taxon>Chordata</taxon>
        <taxon>Craniata</taxon>
        <taxon>Vertebrata</taxon>
        <taxon>Euteleostomi</taxon>
        <taxon>Lepidosauria</taxon>
        <taxon>Squamata</taxon>
        <taxon>Bifurcata</taxon>
        <taxon>Unidentata</taxon>
        <taxon>Episquamata</taxon>
        <taxon>Toxicofera</taxon>
        <taxon>Serpentes</taxon>
        <taxon>Colubroidea</taxon>
        <taxon>Elapidae</taxon>
        <taxon>Elapinae</taxon>
        <taxon>Naja</taxon>
    </lineage>
</organism>
<evidence type="ECO:0000256" key="2">
    <source>
        <dbReference type="ARBA" id="ARBA00022525"/>
    </source>
</evidence>
<dbReference type="InterPro" id="IPR002018">
    <property type="entry name" value="CarbesteraseB"/>
</dbReference>
<dbReference type="PANTHER" id="PTHR14093:SF19">
    <property type="entry name" value="THYROGLOBULIN"/>
    <property type="match status" value="1"/>
</dbReference>
<reference evidence="6" key="1">
    <citation type="submission" date="2025-08" db="UniProtKB">
        <authorList>
            <consortium name="Ensembl"/>
        </authorList>
    </citation>
    <scope>IDENTIFICATION</scope>
</reference>
<sequence length="370" mass="41558">MNFPTGFSSINMRACYSLHGNCSAFSPAITLSKEKAQSQAAILAREVGCPSTSSSEMVSCLRQLPAKTLNDAQTKLLAISGPFQYWGPVVDGSYVQEPFPAALQRSRLSKLDLLVGSAQQDGLISRANAIKRFEERQGRANSKTAFYQALQNSLGGEESNFLIQDAATWFYSLEHSSTEYASFSRALENATRDHFIICPTIDMAKEWANNKRGNIFMYHVPDSNSLSSLEYIPDVQLAFGLPFYPQYKNRYTQEEKTLSLVIMQYLSNFIKSGNPNSPYEFSRKRPEGLSPWPLFRADAGGDNYKEFTAFLPNHKGLKKSECSFWDYIKTVKSLTSCKSIVLPSINYLDLLMHSFVCKSTLSTRRSKEND</sequence>
<dbReference type="SUPFAM" id="SSF53474">
    <property type="entry name" value="alpha/beta-Hydrolases"/>
    <property type="match status" value="1"/>
</dbReference>
<name>A0A8C6YFV8_NAJNA</name>
<evidence type="ECO:0000313" key="6">
    <source>
        <dbReference type="Ensembl" id="ENSNNAP00000028332.1"/>
    </source>
</evidence>
<dbReference type="Ensembl" id="ENSNNAT00000029696.1">
    <property type="protein sequence ID" value="ENSNNAP00000028332.1"/>
    <property type="gene ID" value="ENSNNAG00000018246.1"/>
</dbReference>